<evidence type="ECO:0000313" key="4">
    <source>
        <dbReference type="Proteomes" id="UP000237000"/>
    </source>
</evidence>
<dbReference type="GO" id="GO:0003676">
    <property type="term" value="F:nucleic acid binding"/>
    <property type="evidence" value="ECO:0007669"/>
    <property type="project" value="InterPro"/>
</dbReference>
<dbReference type="InterPro" id="IPR002156">
    <property type="entry name" value="RNaseH_domain"/>
</dbReference>
<feature type="domain" description="RNase H type-1" evidence="2">
    <location>
        <begin position="15"/>
        <end position="57"/>
    </location>
</feature>
<feature type="chain" id="PRO_5015103541" description="RNase H type-1 domain-containing protein" evidence="1">
    <location>
        <begin position="16"/>
        <end position="67"/>
    </location>
</feature>
<evidence type="ECO:0000259" key="2">
    <source>
        <dbReference type="Pfam" id="PF13456"/>
    </source>
</evidence>
<dbReference type="OrthoDB" id="1906820at2759"/>
<evidence type="ECO:0000256" key="1">
    <source>
        <dbReference type="SAM" id="SignalP"/>
    </source>
</evidence>
<feature type="non-terminal residue" evidence="3">
    <location>
        <position position="67"/>
    </location>
</feature>
<keyword evidence="4" id="KW-1185">Reference proteome</keyword>
<dbReference type="InParanoid" id="A0A2P5EGL1"/>
<dbReference type="Proteomes" id="UP000237000">
    <property type="component" value="Unassembled WGS sequence"/>
</dbReference>
<dbReference type="EMBL" id="JXTC01000158">
    <property type="protein sequence ID" value="PON84673.1"/>
    <property type="molecule type" value="Genomic_DNA"/>
</dbReference>
<proteinExistence type="predicted"/>
<organism evidence="3 4">
    <name type="scientific">Trema orientale</name>
    <name type="common">Charcoal tree</name>
    <name type="synonym">Celtis orientalis</name>
    <dbReference type="NCBI Taxonomy" id="63057"/>
    <lineage>
        <taxon>Eukaryota</taxon>
        <taxon>Viridiplantae</taxon>
        <taxon>Streptophyta</taxon>
        <taxon>Embryophyta</taxon>
        <taxon>Tracheophyta</taxon>
        <taxon>Spermatophyta</taxon>
        <taxon>Magnoliopsida</taxon>
        <taxon>eudicotyledons</taxon>
        <taxon>Gunneridae</taxon>
        <taxon>Pentapetalae</taxon>
        <taxon>rosids</taxon>
        <taxon>fabids</taxon>
        <taxon>Rosales</taxon>
        <taxon>Cannabaceae</taxon>
        <taxon>Trema</taxon>
    </lineage>
</organism>
<evidence type="ECO:0000313" key="3">
    <source>
        <dbReference type="EMBL" id="PON84673.1"/>
    </source>
</evidence>
<accession>A0A2P5EGL1</accession>
<dbReference type="AlphaFoldDB" id="A0A2P5EGL1"/>
<sequence>MLMLLLLIPLQQGLCDSVEAAEAFAMLKRVELAIKKGWSRVILEGDSLNIITALKGAVDAVSWEAES</sequence>
<feature type="signal peptide" evidence="1">
    <location>
        <begin position="1"/>
        <end position="15"/>
    </location>
</feature>
<comment type="caution">
    <text evidence="3">The sequence shown here is derived from an EMBL/GenBank/DDBJ whole genome shotgun (WGS) entry which is preliminary data.</text>
</comment>
<gene>
    <name evidence="3" type="ORF">TorRG33x02_195000</name>
</gene>
<keyword evidence="1" id="KW-0732">Signal</keyword>
<name>A0A2P5EGL1_TREOI</name>
<dbReference type="GO" id="GO:0004523">
    <property type="term" value="F:RNA-DNA hybrid ribonuclease activity"/>
    <property type="evidence" value="ECO:0007669"/>
    <property type="project" value="InterPro"/>
</dbReference>
<protein>
    <recommendedName>
        <fullName evidence="2">RNase H type-1 domain-containing protein</fullName>
    </recommendedName>
</protein>
<reference evidence="4" key="1">
    <citation type="submission" date="2016-06" db="EMBL/GenBank/DDBJ databases">
        <title>Parallel loss of symbiosis genes in relatives of nitrogen-fixing non-legume Parasponia.</title>
        <authorList>
            <person name="Van Velzen R."/>
            <person name="Holmer R."/>
            <person name="Bu F."/>
            <person name="Rutten L."/>
            <person name="Van Zeijl A."/>
            <person name="Liu W."/>
            <person name="Santuari L."/>
            <person name="Cao Q."/>
            <person name="Sharma T."/>
            <person name="Shen D."/>
            <person name="Roswanjaya Y."/>
            <person name="Wardhani T."/>
            <person name="Kalhor M.S."/>
            <person name="Jansen J."/>
            <person name="Van den Hoogen J."/>
            <person name="Gungor B."/>
            <person name="Hartog M."/>
            <person name="Hontelez J."/>
            <person name="Verver J."/>
            <person name="Yang W.-C."/>
            <person name="Schijlen E."/>
            <person name="Repin R."/>
            <person name="Schilthuizen M."/>
            <person name="Schranz E."/>
            <person name="Heidstra R."/>
            <person name="Miyata K."/>
            <person name="Fedorova E."/>
            <person name="Kohlen W."/>
            <person name="Bisseling T."/>
            <person name="Smit S."/>
            <person name="Geurts R."/>
        </authorList>
    </citation>
    <scope>NUCLEOTIDE SEQUENCE [LARGE SCALE GENOMIC DNA]</scope>
    <source>
        <strain evidence="4">cv. RG33-2</strain>
    </source>
</reference>
<dbReference type="Pfam" id="PF13456">
    <property type="entry name" value="RVT_3"/>
    <property type="match status" value="1"/>
</dbReference>